<evidence type="ECO:0000313" key="1">
    <source>
        <dbReference type="EMBL" id="QBQ53718.1"/>
    </source>
</evidence>
<protein>
    <submittedName>
        <fullName evidence="1">CopG family transcriptional regulator</fullName>
    </submittedName>
</protein>
<dbReference type="EMBL" id="CP038033">
    <property type="protein sequence ID" value="QBQ53718.1"/>
    <property type="molecule type" value="Genomic_DNA"/>
</dbReference>
<keyword evidence="2" id="KW-1185">Reference proteome</keyword>
<dbReference type="KEGG" id="nwr:E3U44_03735"/>
<dbReference type="Proteomes" id="UP000294325">
    <property type="component" value="Chromosome"/>
</dbReference>
<gene>
    <name evidence="1" type="ORF">E3U44_03735</name>
</gene>
<accession>A0A4P7BUS9</accession>
<dbReference type="GO" id="GO:0006355">
    <property type="term" value="P:regulation of DNA-templated transcription"/>
    <property type="evidence" value="ECO:0007669"/>
    <property type="project" value="InterPro"/>
</dbReference>
<organism evidence="1 2">
    <name type="scientific">Nitrosococcus wardiae</name>
    <dbReference type="NCBI Taxonomy" id="1814290"/>
    <lineage>
        <taxon>Bacteria</taxon>
        <taxon>Pseudomonadati</taxon>
        <taxon>Pseudomonadota</taxon>
        <taxon>Gammaproteobacteria</taxon>
        <taxon>Chromatiales</taxon>
        <taxon>Chromatiaceae</taxon>
        <taxon>Nitrosococcus</taxon>
    </lineage>
</organism>
<dbReference type="SUPFAM" id="SSF47598">
    <property type="entry name" value="Ribbon-helix-helix"/>
    <property type="match status" value="1"/>
</dbReference>
<dbReference type="OrthoDB" id="2086846at2"/>
<dbReference type="InterPro" id="IPR010985">
    <property type="entry name" value="Ribbon_hlx_hlx"/>
</dbReference>
<sequence>MAKETLNIRIDPELRAKLVKMAKKQNRPLSNLAETLLWEAVKRESMAKGK</sequence>
<dbReference type="AlphaFoldDB" id="A0A4P7BUS9"/>
<name>A0A4P7BUS9_9GAMM</name>
<reference evidence="1 2" key="1">
    <citation type="submission" date="2019-03" db="EMBL/GenBank/DDBJ databases">
        <title>The genome sequence of Nitrosococcus wardiae strain D1FHST reveals the archetypal metabolic capacity of ammonia-oxidizing Gammaproteobacteria.</title>
        <authorList>
            <person name="Wang L."/>
            <person name="Lim C.K."/>
            <person name="Hanson T.E."/>
            <person name="Dang H."/>
            <person name="Klotz M.G."/>
        </authorList>
    </citation>
    <scope>NUCLEOTIDE SEQUENCE [LARGE SCALE GENOMIC DNA]</scope>
    <source>
        <strain evidence="1 2">D1FHS</strain>
    </source>
</reference>
<proteinExistence type="predicted"/>
<evidence type="ECO:0000313" key="2">
    <source>
        <dbReference type="Proteomes" id="UP000294325"/>
    </source>
</evidence>